<dbReference type="FunFam" id="3.30.40.10:FF:000116">
    <property type="entry name" value="Transcription factor 20 (AR1)"/>
    <property type="match status" value="1"/>
</dbReference>
<protein>
    <submittedName>
        <fullName evidence="12">Transcription factor 20-like</fullName>
    </submittedName>
</protein>
<dbReference type="PROSITE" id="PS51805">
    <property type="entry name" value="EPHD"/>
    <property type="match status" value="1"/>
</dbReference>
<dbReference type="GO" id="GO:0005634">
    <property type="term" value="C:nucleus"/>
    <property type="evidence" value="ECO:0007669"/>
    <property type="project" value="UniProtKB-SubCell"/>
</dbReference>
<proteinExistence type="predicted"/>
<feature type="region of interest" description="Disordered" evidence="10">
    <location>
        <begin position="692"/>
        <end position="766"/>
    </location>
</feature>
<evidence type="ECO:0000256" key="10">
    <source>
        <dbReference type="SAM" id="MobiDB-lite"/>
    </source>
</evidence>
<feature type="compositionally biased region" description="Low complexity" evidence="10">
    <location>
        <begin position="645"/>
        <end position="662"/>
    </location>
</feature>
<keyword evidence="7" id="KW-0832">Ubl conjugation</keyword>
<feature type="compositionally biased region" description="Polar residues" evidence="10">
    <location>
        <begin position="298"/>
        <end position="318"/>
    </location>
</feature>
<feature type="region of interest" description="Disordered" evidence="10">
    <location>
        <begin position="1852"/>
        <end position="2015"/>
    </location>
</feature>
<feature type="region of interest" description="Disordered" evidence="10">
    <location>
        <begin position="2311"/>
        <end position="2360"/>
    </location>
</feature>
<keyword evidence="4" id="KW-0479">Metal-binding</keyword>
<dbReference type="GO" id="GO:0008270">
    <property type="term" value="F:zinc ion binding"/>
    <property type="evidence" value="ECO:0007669"/>
    <property type="project" value="UniProtKB-KW"/>
</dbReference>
<feature type="compositionally biased region" description="Polar residues" evidence="10">
    <location>
        <begin position="480"/>
        <end position="497"/>
    </location>
</feature>
<evidence type="ECO:0000256" key="4">
    <source>
        <dbReference type="ARBA" id="ARBA00022723"/>
    </source>
</evidence>
<gene>
    <name evidence="12" type="ORF">Z043_107430</name>
</gene>
<feature type="region of interest" description="Disordered" evidence="10">
    <location>
        <begin position="1622"/>
        <end position="1664"/>
    </location>
</feature>
<keyword evidence="3" id="KW-0597">Phosphoprotein</keyword>
<evidence type="ECO:0000256" key="7">
    <source>
        <dbReference type="ARBA" id="ARBA00022843"/>
    </source>
</evidence>
<dbReference type="SMART" id="SM00249">
    <property type="entry name" value="PHD"/>
    <property type="match status" value="1"/>
</dbReference>
<comment type="subcellular location">
    <subcellularLocation>
        <location evidence="1">Nucleus</location>
    </subcellularLocation>
</comment>
<dbReference type="EMBL" id="JARO02002121">
    <property type="protein sequence ID" value="KPP73484.1"/>
    <property type="molecule type" value="Genomic_DNA"/>
</dbReference>
<feature type="region of interest" description="Disordered" evidence="10">
    <location>
        <begin position="1185"/>
        <end position="1208"/>
    </location>
</feature>
<feature type="compositionally biased region" description="Polar residues" evidence="10">
    <location>
        <begin position="191"/>
        <end position="204"/>
    </location>
</feature>
<comment type="caution">
    <text evidence="12">The sequence shown here is derived from an EMBL/GenBank/DDBJ whole genome shotgun (WGS) entry which is preliminary data.</text>
</comment>
<dbReference type="GO" id="GO:0006357">
    <property type="term" value="P:regulation of transcription by RNA polymerase II"/>
    <property type="evidence" value="ECO:0007669"/>
    <property type="project" value="TreeGrafter"/>
</dbReference>
<evidence type="ECO:0000256" key="1">
    <source>
        <dbReference type="ARBA" id="ARBA00004123"/>
    </source>
</evidence>
<feature type="region of interest" description="Disordered" evidence="10">
    <location>
        <begin position="1318"/>
        <end position="1345"/>
    </location>
</feature>
<feature type="region of interest" description="Disordered" evidence="10">
    <location>
        <begin position="1044"/>
        <end position="1074"/>
    </location>
</feature>
<keyword evidence="8" id="KW-0010">Activator</keyword>
<feature type="compositionally biased region" description="Basic and acidic residues" evidence="10">
    <location>
        <begin position="1976"/>
        <end position="1994"/>
    </location>
</feature>
<feature type="compositionally biased region" description="Low complexity" evidence="10">
    <location>
        <begin position="410"/>
        <end position="435"/>
    </location>
</feature>
<organism evidence="12 13">
    <name type="scientific">Scleropages formosus</name>
    <name type="common">Asian bonytongue</name>
    <name type="synonym">Osteoglossum formosum</name>
    <dbReference type="NCBI Taxonomy" id="113540"/>
    <lineage>
        <taxon>Eukaryota</taxon>
        <taxon>Metazoa</taxon>
        <taxon>Chordata</taxon>
        <taxon>Craniata</taxon>
        <taxon>Vertebrata</taxon>
        <taxon>Euteleostomi</taxon>
        <taxon>Actinopterygii</taxon>
        <taxon>Neopterygii</taxon>
        <taxon>Teleostei</taxon>
        <taxon>Osteoglossocephala</taxon>
        <taxon>Osteoglossomorpha</taxon>
        <taxon>Osteoglossiformes</taxon>
        <taxon>Osteoglossidae</taxon>
        <taxon>Scleropages</taxon>
    </lineage>
</organism>
<dbReference type="Gene3D" id="3.30.40.10">
    <property type="entry name" value="Zinc/RING finger domain, C3HC4 (zinc finger)"/>
    <property type="match status" value="1"/>
</dbReference>
<feature type="compositionally biased region" description="Polar residues" evidence="10">
    <location>
        <begin position="2314"/>
        <end position="2326"/>
    </location>
</feature>
<evidence type="ECO:0000313" key="13">
    <source>
        <dbReference type="Proteomes" id="UP000034805"/>
    </source>
</evidence>
<feature type="compositionally biased region" description="Low complexity" evidence="10">
    <location>
        <begin position="46"/>
        <end position="65"/>
    </location>
</feature>
<keyword evidence="2" id="KW-1017">Isopeptide bond</keyword>
<feature type="region of interest" description="Disordered" evidence="10">
    <location>
        <begin position="1"/>
        <end position="65"/>
    </location>
</feature>
<accession>A0A0P7YZG1</accession>
<feature type="region of interest" description="Disordered" evidence="10">
    <location>
        <begin position="1480"/>
        <end position="1513"/>
    </location>
</feature>
<feature type="compositionally biased region" description="Polar residues" evidence="10">
    <location>
        <begin position="817"/>
        <end position="830"/>
    </location>
</feature>
<evidence type="ECO:0000256" key="8">
    <source>
        <dbReference type="ARBA" id="ARBA00023159"/>
    </source>
</evidence>
<feature type="region of interest" description="Disordered" evidence="10">
    <location>
        <begin position="778"/>
        <end position="831"/>
    </location>
</feature>
<feature type="compositionally biased region" description="Polar residues" evidence="10">
    <location>
        <begin position="780"/>
        <end position="792"/>
    </location>
</feature>
<evidence type="ECO:0000256" key="6">
    <source>
        <dbReference type="ARBA" id="ARBA00022833"/>
    </source>
</evidence>
<keyword evidence="9" id="KW-0539">Nucleus</keyword>
<keyword evidence="5" id="KW-0863">Zinc-finger</keyword>
<keyword evidence="6" id="KW-0862">Zinc</keyword>
<feature type="region of interest" description="Disordered" evidence="10">
    <location>
        <begin position="2245"/>
        <end position="2288"/>
    </location>
</feature>
<feature type="region of interest" description="Disordered" evidence="10">
    <location>
        <begin position="173"/>
        <end position="247"/>
    </location>
</feature>
<feature type="compositionally biased region" description="Basic and acidic residues" evidence="10">
    <location>
        <begin position="511"/>
        <end position="522"/>
    </location>
</feature>
<dbReference type="Pfam" id="PF13771">
    <property type="entry name" value="zf-HC5HC2H"/>
    <property type="match status" value="1"/>
</dbReference>
<feature type="compositionally biased region" description="Polar residues" evidence="10">
    <location>
        <begin position="1046"/>
        <end position="1056"/>
    </location>
</feature>
<dbReference type="InterPro" id="IPR001965">
    <property type="entry name" value="Znf_PHD"/>
</dbReference>
<evidence type="ECO:0000313" key="12">
    <source>
        <dbReference type="EMBL" id="KPP73484.1"/>
    </source>
</evidence>
<feature type="compositionally biased region" description="Low complexity" evidence="10">
    <location>
        <begin position="328"/>
        <end position="337"/>
    </location>
</feature>
<dbReference type="Proteomes" id="UP000034805">
    <property type="component" value="Unassembled WGS sequence"/>
</dbReference>
<feature type="compositionally biased region" description="Basic residues" evidence="10">
    <location>
        <begin position="1327"/>
        <end position="1336"/>
    </location>
</feature>
<feature type="compositionally biased region" description="Low complexity" evidence="10">
    <location>
        <begin position="1269"/>
        <end position="1288"/>
    </location>
</feature>
<feature type="compositionally biased region" description="Polar residues" evidence="10">
    <location>
        <begin position="1916"/>
        <end position="1952"/>
    </location>
</feature>
<feature type="region of interest" description="Disordered" evidence="10">
    <location>
        <begin position="1530"/>
        <end position="1554"/>
    </location>
</feature>
<dbReference type="PANTHER" id="PTHR14955:SF7">
    <property type="entry name" value="TRANSCRIPTION FACTOR 20"/>
    <property type="match status" value="1"/>
</dbReference>
<evidence type="ECO:0000256" key="9">
    <source>
        <dbReference type="ARBA" id="ARBA00023242"/>
    </source>
</evidence>
<dbReference type="InterPro" id="IPR013083">
    <property type="entry name" value="Znf_RING/FYVE/PHD"/>
</dbReference>
<sequence length="2483" mass="272362">MKSFRDGSAPHPVFASGVDGGSGTSLYPSRSLDPQSSPRIPEEYVAAQQQQQQHNPQAQSQHPHNMMPIHTSQAALMQGYGARSRVSGGGEVFPSDSKHADINSTNIPFRKEVIDYYFSASSKEENRRGSQGFSYGIGLGFSNVDSQVPHPYRPVRNSGSASGMSHYQVDYGTAAGSGSSGNGSSSGVGTFSPSHQYRLGQNSPVPAVGPQIHLRHQAPNYSSHQGHHQRGYGLSGHRLPHTFLHYPPNGSIGSGGVYNSPPQRYHTGRNNFECKINSSTHVNSNSNPNPSLPSTNSIGQFESVGQSYPTSDYAYNSQSSHSHPNHPIHPIYPNHSHQQNLAQTCDPSYKMHPSSVLHQPGLPYPKHPSSSKSSSMALSIPQFPSQEVPKSPMHSQTQQPQFHQNFSPISNPSPAASVVQSPSCSSSPSPLMASPQDKIILGPGNNSLNALTTQVANLPNTVQHMLLSDSVVSRKKSKENGPQSQGQQSEQYIPSSQHKNKIINAACSTTAKREGSKSKRDNGSTNSEVAMQEESSQMLDSPMRSAEVEEQFTERHMENVRRLSGIDIVSESDDRCPPSQIIQDEVKSQTEKGCHVSPVHVNMVTSKQCKMSSPSQKTGQTDECAVTPSSTICLAPSVKPIAVHSSIGSSPVSPSSPGISSSNANDETVVSCVHSNNVTKELEHEQISNKLKELEEDSKSPVGKTKLDISQKEKSLQKEEGRSKQKEKEEWEHTQPSWKETKSERNKCEKTDHSQELNGKLSSKETYTTGGVGVIVSTRLEVTQPETMPEQTELSDESDQKNKAGNCSSYPKDETHSCSSLTDSSCQNGESEGILTANPSYHGAKFPSKPFFDHWVTTHQPHSDIQKTLYVYELSKGTGMNLKTSGQPTSCEAGIGTNLRYRDYHQHQSHYSSPVRKRSDIEGQDRIVHDLNAHLQQPFPSLLQEVLQGYHTDKRYGCHERFSQPLLTPNTHHYSQYRHPQSVMEQLRPHVMTTHTTLSVDHHITSQTPALQKQYPQKERHQSEVFLRQEPSLQSWSAVGIGSKGAQWTSSDSQSKMVIPPGHTASSMPQSADIPSSKHINLADYSLSPRKLSLNQSTPTSAVQQLLLQETAINKHEQTSDSQVSVRQRNPQNISLAERHSVICDNSPADDVTSEGVLGTEKEMETGNCEQQIGCPGASVIQQSVSSSSEMLKQDNETEPNIKREVKQEEINHEIKGAPSIEIFNSKTSKVNASEHHARSPKSMDRNMNFCRTYNEGKALTNLASYKPQQASQHSLSNSNSQSSPNSSRFRSYFEGSDESSHSTKTAGFGFEETRKEATNKIQSAHHLSKHPHLSSHHTQTPQSTNRLQVYPHSHSVQYSHSVDDWRAPSTNHPSSKDVIYPDTSERLNSSEVGVQTSMLSNHQLPSVSSHGNYYNKMWNMSLSEKMSQGAIDGQTDGQQQPASALPPESVVNHLITSTGLKQLDSNHVRDGRENIVKSLHPVTDNGTSGGTGGSNSVGTCSKSRTSGSGDTKPLMMRRKIRSFISPIPAKRQHQDTFRQQRGPPIQHTSSASSHNDAANFNIDAVHLNPSSPRMPLTVSAQIDSSVSPTSTITKTKILPQRKGRGMKLEAIVQKITPNIKKADGDSSVSNTDSVPNHLSNLSHTTSSYNTDIQDHESTDEGNFTGISARSGNCLPYMRDALSLDDIVLYRGAEETGPQPPTAYPCGPHQDQNMLKCDVMGNMTRNVIKDLESELNFDLGVSGVPKTERECAGERIKDDLRMPPDFPLLGPLPPPPPLPCPVQASPPPSSSGLADIQHFETTYLQLETRKGKHTAATLLKQKLQESDIELGMDNYTRRDYIGIKSPHHNQSLGHCLLNSPSHPHLPHHHQHSSTGTTMTDQQFIEPKLENAVPKGYFPSGKKKGRPVGSVNKQKRTQTQSQNLSVNALPVSHTSVPAPTPPVENQSTNNTSLVPADSLQFPKIPPTSVSPPIISQTKKEDTETEETKPDPEAKPRRQRRRKKEDGHIEDAGLQQRRRKRGIVGVLSKEEIDAEIGSGKFCSRGVFSTYRKSVFTPYIHVERKLEEMGNVCTIVNGEDDKKKIEIAVEYSRGRCAGKDVGQGADTPLSSALSSQLVRRDGEKDKVKEKRNAENLASVLVQSSPTGKALPSSGFVLSGPVMTESSTSDHLLCCLCKKWANYKDLGDLYGPYYPPDYLTKLPKNSPVTRQNQITVKLSTIGVDLGTTTAELSKQQVLLTEIQTPVSVINGNSSAEKDRDPASAATPTEKVSPVEGLSVSCNTDKSGNKEITKDSWDLTSELTITDVRLNLTGDAFNPEQSLQSPQQQTEDAQKRPQLRKLTSHPRFKRRHKSNEDLPKTGSINNKALLPFQPPPPLQLVNQEPTDPSAVLSLLPQVPIDAEELWVHEGCIVWTSGVYLVNGRLYGLQEALDGARDTSCSYCEAAGSTLGCYSKGCTLRYHYLCALEAECSLNEDNFSLRCPKHKVD</sequence>
<reference evidence="12 13" key="1">
    <citation type="submission" date="2015-08" db="EMBL/GenBank/DDBJ databases">
        <title>The genome of the Asian arowana (Scleropages formosus).</title>
        <authorList>
            <person name="Tan M.H."/>
            <person name="Gan H.M."/>
            <person name="Croft L.J."/>
            <person name="Austin C.M."/>
        </authorList>
    </citation>
    <scope>NUCLEOTIDE SEQUENCE [LARGE SCALE GENOMIC DNA]</scope>
    <source>
        <strain evidence="12">Aro1</strain>
    </source>
</reference>
<feature type="compositionally biased region" description="Basic and acidic residues" evidence="10">
    <location>
        <begin position="1192"/>
        <end position="1208"/>
    </location>
</feature>
<feature type="compositionally biased region" description="Low complexity" evidence="10">
    <location>
        <begin position="277"/>
        <end position="297"/>
    </location>
</feature>
<feature type="region of interest" description="Disordered" evidence="10">
    <location>
        <begin position="276"/>
        <end position="438"/>
    </location>
</feature>
<feature type="compositionally biased region" description="Basic and acidic residues" evidence="10">
    <location>
        <begin position="692"/>
        <end position="755"/>
    </location>
</feature>
<dbReference type="PANTHER" id="PTHR14955">
    <property type="entry name" value="RETINOIC ACID INDUCED 1/TRANSCRIPTION FACTOR 20"/>
    <property type="match status" value="1"/>
</dbReference>
<feature type="compositionally biased region" description="Basic and acidic residues" evidence="10">
    <location>
        <begin position="1233"/>
        <end position="1245"/>
    </location>
</feature>
<evidence type="ECO:0000256" key="3">
    <source>
        <dbReference type="ARBA" id="ARBA00022553"/>
    </source>
</evidence>
<dbReference type="InterPro" id="IPR052440">
    <property type="entry name" value="Trans_Reg/Chrom_Remod"/>
</dbReference>
<dbReference type="InterPro" id="IPR034732">
    <property type="entry name" value="EPHD"/>
</dbReference>
<evidence type="ECO:0000259" key="11">
    <source>
        <dbReference type="PROSITE" id="PS51805"/>
    </source>
</evidence>
<feature type="compositionally biased region" description="Polar residues" evidence="10">
    <location>
        <begin position="393"/>
        <end position="409"/>
    </location>
</feature>
<feature type="region of interest" description="Disordered" evidence="10">
    <location>
        <begin position="1267"/>
        <end position="1306"/>
    </location>
</feature>
<feature type="compositionally biased region" description="Polar residues" evidence="10">
    <location>
        <begin position="1064"/>
        <end position="1074"/>
    </location>
</feature>
<feature type="domain" description="PHD-type" evidence="11">
    <location>
        <begin position="2370"/>
        <end position="2481"/>
    </location>
</feature>
<feature type="compositionally biased region" description="Polar residues" evidence="10">
    <location>
        <begin position="756"/>
        <end position="766"/>
    </location>
</feature>
<name>A0A0P7YZG1_SCLFO</name>
<feature type="compositionally biased region" description="Basic residues" evidence="10">
    <location>
        <begin position="2332"/>
        <end position="2348"/>
    </location>
</feature>
<feature type="compositionally biased region" description="Polar residues" evidence="10">
    <location>
        <begin position="24"/>
        <end position="38"/>
    </location>
</feature>
<feature type="compositionally biased region" description="Polar residues" evidence="10">
    <location>
        <begin position="1627"/>
        <end position="1652"/>
    </location>
</feature>
<feature type="compositionally biased region" description="Polar residues" evidence="10">
    <location>
        <begin position="523"/>
        <end position="539"/>
    </location>
</feature>
<feature type="region of interest" description="Disordered" evidence="10">
    <location>
        <begin position="1226"/>
        <end position="1248"/>
    </location>
</feature>
<feature type="region of interest" description="Disordered" evidence="10">
    <location>
        <begin position="644"/>
        <end position="666"/>
    </location>
</feature>
<evidence type="ECO:0000256" key="2">
    <source>
        <dbReference type="ARBA" id="ARBA00022499"/>
    </source>
</evidence>
<evidence type="ECO:0000256" key="5">
    <source>
        <dbReference type="ARBA" id="ARBA00022771"/>
    </source>
</evidence>
<feature type="region of interest" description="Disordered" evidence="10">
    <location>
        <begin position="472"/>
        <end position="551"/>
    </location>
</feature>